<feature type="domain" description="HAMP" evidence="8">
    <location>
        <begin position="360"/>
        <end position="412"/>
    </location>
</feature>
<dbReference type="PROSITE" id="PS50885">
    <property type="entry name" value="HAMP"/>
    <property type="match status" value="1"/>
</dbReference>
<dbReference type="InterPro" id="IPR000700">
    <property type="entry name" value="PAS-assoc_C"/>
</dbReference>
<evidence type="ECO:0000259" key="8">
    <source>
        <dbReference type="PROSITE" id="PS50885"/>
    </source>
</evidence>
<dbReference type="CDD" id="cd00130">
    <property type="entry name" value="PAS"/>
    <property type="match status" value="1"/>
</dbReference>
<dbReference type="GO" id="GO:0016020">
    <property type="term" value="C:membrane"/>
    <property type="evidence" value="ECO:0007669"/>
    <property type="project" value="InterPro"/>
</dbReference>
<dbReference type="CDD" id="cd06225">
    <property type="entry name" value="HAMP"/>
    <property type="match status" value="1"/>
</dbReference>
<dbReference type="PANTHER" id="PTHR32089:SF112">
    <property type="entry name" value="LYSOZYME-LIKE PROTEIN-RELATED"/>
    <property type="match status" value="1"/>
</dbReference>
<dbReference type="OrthoDB" id="9816383at2"/>
<dbReference type="AlphaFoldDB" id="A0A1T4WV63"/>
<keyword evidence="5" id="KW-1133">Transmembrane helix</keyword>
<dbReference type="Gene3D" id="6.10.340.10">
    <property type="match status" value="1"/>
</dbReference>
<dbReference type="Pfam" id="PF08448">
    <property type="entry name" value="PAS_4"/>
    <property type="match status" value="1"/>
</dbReference>
<dbReference type="Proteomes" id="UP000190027">
    <property type="component" value="Unassembled WGS sequence"/>
</dbReference>
<dbReference type="Gene3D" id="1.10.287.950">
    <property type="entry name" value="Methyl-accepting chemotaxis protein"/>
    <property type="match status" value="1"/>
</dbReference>
<keyword evidence="10" id="KW-1185">Reference proteome</keyword>
<feature type="domain" description="PAC" evidence="7">
    <location>
        <begin position="483"/>
        <end position="535"/>
    </location>
</feature>
<dbReference type="Gene3D" id="3.30.450.20">
    <property type="entry name" value="PAS domain"/>
    <property type="match status" value="1"/>
</dbReference>
<dbReference type="InterPro" id="IPR013656">
    <property type="entry name" value="PAS_4"/>
</dbReference>
<dbReference type="PANTHER" id="PTHR32089">
    <property type="entry name" value="METHYL-ACCEPTING CHEMOTAXIS PROTEIN MCPB"/>
    <property type="match status" value="1"/>
</dbReference>
<evidence type="ECO:0000256" key="3">
    <source>
        <dbReference type="PROSITE-ProRule" id="PRU00284"/>
    </source>
</evidence>
<dbReference type="InterPro" id="IPR035965">
    <property type="entry name" value="PAS-like_dom_sf"/>
</dbReference>
<feature type="region of interest" description="Disordered" evidence="4">
    <location>
        <begin position="770"/>
        <end position="798"/>
    </location>
</feature>
<dbReference type="RefSeq" id="WP_159447155.1">
    <property type="nucleotide sequence ID" value="NZ_FUYC01000004.1"/>
</dbReference>
<dbReference type="SUPFAM" id="SSF58104">
    <property type="entry name" value="Methyl-accepting chemotaxis protein (MCP) signaling domain"/>
    <property type="match status" value="1"/>
</dbReference>
<accession>A0A1T4WV63</accession>
<dbReference type="CDD" id="cd11386">
    <property type="entry name" value="MCP_signal"/>
    <property type="match status" value="1"/>
</dbReference>
<keyword evidence="1 3" id="KW-0807">Transducer</keyword>
<reference evidence="9 10" key="1">
    <citation type="submission" date="2017-02" db="EMBL/GenBank/DDBJ databases">
        <authorList>
            <person name="Peterson S.W."/>
        </authorList>
    </citation>
    <scope>NUCLEOTIDE SEQUENCE [LARGE SCALE GENOMIC DNA]</scope>
    <source>
        <strain evidence="9 10">DSM 16080</strain>
    </source>
</reference>
<evidence type="ECO:0000256" key="2">
    <source>
        <dbReference type="ARBA" id="ARBA00029447"/>
    </source>
</evidence>
<organism evidence="9 10">
    <name type="scientific">Paucidesulfovibrio gracilis DSM 16080</name>
    <dbReference type="NCBI Taxonomy" id="1121449"/>
    <lineage>
        <taxon>Bacteria</taxon>
        <taxon>Pseudomonadati</taxon>
        <taxon>Thermodesulfobacteriota</taxon>
        <taxon>Desulfovibrionia</taxon>
        <taxon>Desulfovibrionales</taxon>
        <taxon>Desulfovibrionaceae</taxon>
        <taxon>Paucidesulfovibrio</taxon>
    </lineage>
</organism>
<gene>
    <name evidence="9" type="ORF">SAMN02745704_01397</name>
</gene>
<evidence type="ECO:0000256" key="5">
    <source>
        <dbReference type="SAM" id="Phobius"/>
    </source>
</evidence>
<sequence>MSGDSFFARIRGMSITARLVCASLVFLLPIAILSYFLVSASYDDIRLARLEVRGNAYIRPLSTMLQQITEHERLVSLAVAGGIDESRLRNLEKSIDARFEILERIHADMAPVLELDEAGLLRRGKQRLALQALLERWEELKKWKRLSPRASTAKHSALVHDLMELIALVGGTSRLGLDPDQDSSALVRLVLKRLPATQALVSEVVTHAELALNTGSVSSMTRRKLLLLGAELRRIGYIEVLADGRTALEEDEFYYDESASLQENLTPLLRRYEAAARDFLEYVNMLSDPARWTLVKGPIFMQSAFQLRRTASELSETASAELDVLLERRLAEYRSMLWIIGLSSSGALVVAFGLVLLIGRSVVVPIGRLRRFTRRIAQEEFSATLDNHLYGEMAELASDIEAMLATLKRLGFAQGLLDGMTSPCFVVDTKFCLTFVNQPMLDLLEREGSPEEQLGSHVSEFFYKGAKGDILAEHVQSAREAIVNHERELLTDRGNTRFIRLDAVPLYDLEGVLMGSCTIASDLTVVKKNEQAVLRQYETMSQVAARAETIADEVASASARLERKMERVTAGADTQKKRTVETVTAMEQMNASVAEVARNAGDAAREAQEGMGKAEEGERTVDGVIAAIREVQGHADTLRESMRALNQEAEGIGTVMNVIEDIADQTNLLALNAAIEAARAGEAGRGFAVVADEVRKLAEKTMEATKQVGRAVVSIQGSTEKSVQATDNAAGAVRTSTEQAAVAGVALQEIVQVIDSNSVQVRAIATAAEEQAATSEEISRSLSGIDAESDDTLRHADESRQAIERLARLSEDLRRAIREMREE</sequence>
<dbReference type="SMART" id="SM00283">
    <property type="entry name" value="MA"/>
    <property type="match status" value="1"/>
</dbReference>
<dbReference type="PROSITE" id="PS50113">
    <property type="entry name" value="PAC"/>
    <property type="match status" value="1"/>
</dbReference>
<name>A0A1T4WV63_9BACT</name>
<dbReference type="InterPro" id="IPR000014">
    <property type="entry name" value="PAS"/>
</dbReference>
<dbReference type="GO" id="GO:0007165">
    <property type="term" value="P:signal transduction"/>
    <property type="evidence" value="ECO:0007669"/>
    <property type="project" value="UniProtKB-KW"/>
</dbReference>
<evidence type="ECO:0000256" key="4">
    <source>
        <dbReference type="SAM" id="MobiDB-lite"/>
    </source>
</evidence>
<dbReference type="EMBL" id="FUYC01000004">
    <property type="protein sequence ID" value="SKA80765.1"/>
    <property type="molecule type" value="Genomic_DNA"/>
</dbReference>
<proteinExistence type="inferred from homology"/>
<evidence type="ECO:0000313" key="10">
    <source>
        <dbReference type="Proteomes" id="UP000190027"/>
    </source>
</evidence>
<feature type="transmembrane region" description="Helical" evidence="5">
    <location>
        <begin position="336"/>
        <end position="359"/>
    </location>
</feature>
<comment type="similarity">
    <text evidence="2">Belongs to the methyl-accepting chemotaxis (MCP) protein family.</text>
</comment>
<feature type="domain" description="Methyl-accepting transducer" evidence="6">
    <location>
        <begin position="550"/>
        <end position="786"/>
    </location>
</feature>
<dbReference type="STRING" id="1121449.SAMN02745704_01397"/>
<dbReference type="SUPFAM" id="SSF55785">
    <property type="entry name" value="PYP-like sensor domain (PAS domain)"/>
    <property type="match status" value="1"/>
</dbReference>
<dbReference type="InterPro" id="IPR003660">
    <property type="entry name" value="HAMP_dom"/>
</dbReference>
<evidence type="ECO:0000256" key="1">
    <source>
        <dbReference type="ARBA" id="ARBA00023224"/>
    </source>
</evidence>
<keyword evidence="5" id="KW-0812">Transmembrane</keyword>
<dbReference type="PROSITE" id="PS50111">
    <property type="entry name" value="CHEMOTAXIS_TRANSDUC_2"/>
    <property type="match status" value="1"/>
</dbReference>
<dbReference type="Pfam" id="PF00015">
    <property type="entry name" value="MCPsignal"/>
    <property type="match status" value="1"/>
</dbReference>
<evidence type="ECO:0000259" key="7">
    <source>
        <dbReference type="PROSITE" id="PS50113"/>
    </source>
</evidence>
<evidence type="ECO:0000259" key="6">
    <source>
        <dbReference type="PROSITE" id="PS50111"/>
    </source>
</evidence>
<feature type="transmembrane region" description="Helical" evidence="5">
    <location>
        <begin position="15"/>
        <end position="38"/>
    </location>
</feature>
<protein>
    <submittedName>
        <fullName evidence="9">PAS domain-containing protein</fullName>
    </submittedName>
</protein>
<keyword evidence="5" id="KW-0472">Membrane</keyword>
<evidence type="ECO:0000313" key="9">
    <source>
        <dbReference type="EMBL" id="SKA80765.1"/>
    </source>
</evidence>
<dbReference type="InterPro" id="IPR004089">
    <property type="entry name" value="MCPsignal_dom"/>
</dbReference>